<dbReference type="Pfam" id="PF13520">
    <property type="entry name" value="AA_permease_2"/>
    <property type="match status" value="1"/>
</dbReference>
<keyword evidence="4 7" id="KW-0812">Transmembrane</keyword>
<comment type="subcellular location">
    <subcellularLocation>
        <location evidence="1">Cell membrane</location>
        <topology evidence="1">Multi-pass membrane protein</topology>
    </subcellularLocation>
</comment>
<accession>A0A9J6QKT7</accession>
<feature type="transmembrane region" description="Helical" evidence="7">
    <location>
        <begin position="278"/>
        <end position="298"/>
    </location>
</feature>
<dbReference type="Proteomes" id="UP001065549">
    <property type="component" value="Unassembled WGS sequence"/>
</dbReference>
<evidence type="ECO:0000256" key="2">
    <source>
        <dbReference type="ARBA" id="ARBA00022448"/>
    </source>
</evidence>
<feature type="transmembrane region" description="Helical" evidence="7">
    <location>
        <begin position="397"/>
        <end position="415"/>
    </location>
</feature>
<feature type="transmembrane region" description="Helical" evidence="7">
    <location>
        <begin position="470"/>
        <end position="491"/>
    </location>
</feature>
<reference evidence="8" key="1">
    <citation type="submission" date="2022-09" db="EMBL/GenBank/DDBJ databases">
        <title>Culturomic study of gut microbiota in children with autism spectrum disorder.</title>
        <authorList>
            <person name="Efimov B.A."/>
            <person name="Chaplin A.V."/>
            <person name="Sokolova S.R."/>
            <person name="Pikina A.P."/>
            <person name="Korzhanova M."/>
            <person name="Belova V."/>
            <person name="Korostin D."/>
        </authorList>
    </citation>
    <scope>NUCLEOTIDE SEQUENCE</scope>
    <source>
        <strain evidence="8">ASD5510</strain>
    </source>
</reference>
<feature type="transmembrane region" description="Helical" evidence="7">
    <location>
        <begin position="421"/>
        <end position="439"/>
    </location>
</feature>
<protein>
    <submittedName>
        <fullName evidence="8">APC family permease</fullName>
    </submittedName>
</protein>
<feature type="transmembrane region" description="Helical" evidence="7">
    <location>
        <begin position="16"/>
        <end position="36"/>
    </location>
</feature>
<evidence type="ECO:0000256" key="7">
    <source>
        <dbReference type="SAM" id="Phobius"/>
    </source>
</evidence>
<dbReference type="PANTHER" id="PTHR45826">
    <property type="entry name" value="POLYAMINE TRANSPORTER PUT1"/>
    <property type="match status" value="1"/>
</dbReference>
<name>A0A9J6QKT7_9FIRM</name>
<feature type="transmembrane region" description="Helical" evidence="7">
    <location>
        <begin position="196"/>
        <end position="218"/>
    </location>
</feature>
<dbReference type="Gene3D" id="1.20.1740.10">
    <property type="entry name" value="Amino acid/polyamine transporter I"/>
    <property type="match status" value="1"/>
</dbReference>
<dbReference type="InterPro" id="IPR002293">
    <property type="entry name" value="AA/rel_permease1"/>
</dbReference>
<keyword evidence="9" id="KW-1185">Reference proteome</keyword>
<evidence type="ECO:0000313" key="8">
    <source>
        <dbReference type="EMBL" id="MCU7377753.1"/>
    </source>
</evidence>
<evidence type="ECO:0000313" key="9">
    <source>
        <dbReference type="Proteomes" id="UP001065549"/>
    </source>
</evidence>
<dbReference type="PANTHER" id="PTHR45826:SF2">
    <property type="entry name" value="AMINO ACID TRANSPORTER"/>
    <property type="match status" value="1"/>
</dbReference>
<organism evidence="8 9">
    <name type="scientific">Hominibacterium faecale</name>
    <dbReference type="NCBI Taxonomy" id="2839743"/>
    <lineage>
        <taxon>Bacteria</taxon>
        <taxon>Bacillati</taxon>
        <taxon>Bacillota</taxon>
        <taxon>Clostridia</taxon>
        <taxon>Peptostreptococcales</taxon>
        <taxon>Anaerovoracaceae</taxon>
        <taxon>Hominibacterium</taxon>
    </lineage>
</organism>
<dbReference type="EMBL" id="JAOSHN010000002">
    <property type="protein sequence ID" value="MCU7377753.1"/>
    <property type="molecule type" value="Genomic_DNA"/>
</dbReference>
<keyword evidence="5 7" id="KW-1133">Transmembrane helix</keyword>
<sequence>MSTKNQGVGALKKHKVGLLSVVAMLYCACAAGAFGIEEMITESGPGLSILMLVFFPFVWSVPICLGVAELGSVLPGEGGPFVWIKEAFGEFWSFMSTFLFGISFYVGNAIFVVLSVGYLSYIVELTVLQEALIKLFFVIIFTVINLMGVKEVGKVSVVLTALVLLAFALVAVVGFANWNQNPMEPMIPQGSGVMEGIGGCAAICVWMYTGYLSIPALAGEMENPQLIPKATIISLPLVTLTYVLPTLAGLASVGNWENWTTDGATGGVGYSTVLTENIGPYMGLFFCVVAIASNLAIFNSQIASGSRGFFVLSDANLFPRFMSKVSKNKGVPYVSILVYSAVTILLLKYDFTALVLLEVAFSLGTYALVALSLLRIRKKIPLEQRDKALFKVPGGKLGLKYCGYTPAAAAAFVMLINGTDYFLGGIMLLPLAVVFYIFFKKCYGGFYKENPVLYPINPATGLAAGDIVRIGVFGLFVGVYSMISVPFLRWYEGGWGPEYYAQTYGTGFLSDFDCMLNILLIYGIVMTLVGAAVFAVGRKKDHCLAKELVS</sequence>
<keyword evidence="3" id="KW-1003">Cell membrane</keyword>
<evidence type="ECO:0000256" key="6">
    <source>
        <dbReference type="ARBA" id="ARBA00023136"/>
    </source>
</evidence>
<gene>
    <name evidence="8" type="ORF">OBO34_05210</name>
</gene>
<proteinExistence type="predicted"/>
<dbReference type="RefSeq" id="WP_253019619.1">
    <property type="nucleotide sequence ID" value="NZ_JAOSHN010000002.1"/>
</dbReference>
<evidence type="ECO:0000256" key="3">
    <source>
        <dbReference type="ARBA" id="ARBA00022475"/>
    </source>
</evidence>
<evidence type="ECO:0000256" key="5">
    <source>
        <dbReference type="ARBA" id="ARBA00022989"/>
    </source>
</evidence>
<feature type="transmembrane region" description="Helical" evidence="7">
    <location>
        <begin position="48"/>
        <end position="70"/>
    </location>
</feature>
<feature type="transmembrane region" description="Helical" evidence="7">
    <location>
        <begin position="91"/>
        <end position="119"/>
    </location>
</feature>
<feature type="transmembrane region" description="Helical" evidence="7">
    <location>
        <begin position="515"/>
        <end position="536"/>
    </location>
</feature>
<dbReference type="GO" id="GO:0005886">
    <property type="term" value="C:plasma membrane"/>
    <property type="evidence" value="ECO:0007669"/>
    <property type="project" value="UniProtKB-SubCell"/>
</dbReference>
<comment type="caution">
    <text evidence="8">The sequence shown here is derived from an EMBL/GenBank/DDBJ whole genome shotgun (WGS) entry which is preliminary data.</text>
</comment>
<evidence type="ECO:0000256" key="4">
    <source>
        <dbReference type="ARBA" id="ARBA00022692"/>
    </source>
</evidence>
<keyword evidence="6 7" id="KW-0472">Membrane</keyword>
<feature type="transmembrane region" description="Helical" evidence="7">
    <location>
        <begin position="353"/>
        <end position="376"/>
    </location>
</feature>
<feature type="transmembrane region" description="Helical" evidence="7">
    <location>
        <begin position="330"/>
        <end position="347"/>
    </location>
</feature>
<feature type="transmembrane region" description="Helical" evidence="7">
    <location>
        <begin position="230"/>
        <end position="251"/>
    </location>
</feature>
<dbReference type="InterPro" id="IPR044566">
    <property type="entry name" value="RMV1-like"/>
</dbReference>
<feature type="transmembrane region" description="Helical" evidence="7">
    <location>
        <begin position="155"/>
        <end position="176"/>
    </location>
</feature>
<keyword evidence="2" id="KW-0813">Transport</keyword>
<feature type="transmembrane region" description="Helical" evidence="7">
    <location>
        <begin position="131"/>
        <end position="148"/>
    </location>
</feature>
<dbReference type="AlphaFoldDB" id="A0A9J6QKT7"/>
<dbReference type="GO" id="GO:0022857">
    <property type="term" value="F:transmembrane transporter activity"/>
    <property type="evidence" value="ECO:0007669"/>
    <property type="project" value="InterPro"/>
</dbReference>
<evidence type="ECO:0000256" key="1">
    <source>
        <dbReference type="ARBA" id="ARBA00004651"/>
    </source>
</evidence>